<feature type="coiled-coil region" evidence="1">
    <location>
        <begin position="60"/>
        <end position="87"/>
    </location>
</feature>
<dbReference type="Proteomes" id="UP001497457">
    <property type="component" value="Chromosome 3rd"/>
</dbReference>
<dbReference type="EMBL" id="OZ075112">
    <property type="protein sequence ID" value="CAL4971658.1"/>
    <property type="molecule type" value="Genomic_DNA"/>
</dbReference>
<evidence type="ECO:0000313" key="3">
    <source>
        <dbReference type="EMBL" id="CAL5024240.1"/>
    </source>
</evidence>
<sequence>MASNLLRTSALRGSAFYRALSAEAAAAPLGRQELPATRWAHPIRRLSQSSAPGGPPLKSLDDKVCKVDELQRQVQEITQLVERDIAELVERYRDFERCDHGYLESFLSKCGIAKSKFRDDLIWHGQISTLFVLSGGVGYLLAEVEGWKK</sequence>
<dbReference type="EMBL" id="OZ075114">
    <property type="protein sequence ID" value="CAL5060535.1"/>
    <property type="molecule type" value="Genomic_DNA"/>
</dbReference>
<evidence type="ECO:0000256" key="1">
    <source>
        <dbReference type="SAM" id="Coils"/>
    </source>
</evidence>
<accession>A0ABC9EP60</accession>
<dbReference type="Proteomes" id="UP001497457">
    <property type="component" value="Chromosome 4rd"/>
</dbReference>
<evidence type="ECO:0000313" key="4">
    <source>
        <dbReference type="EMBL" id="CAL5060535.1"/>
    </source>
</evidence>
<evidence type="ECO:0000313" key="2">
    <source>
        <dbReference type="EMBL" id="CAL4971658.1"/>
    </source>
</evidence>
<gene>
    <name evidence="2" type="ORF">URODEC1_LOCUS50792</name>
    <name evidence="3" type="ORF">URODEC1_LOCUS77413</name>
    <name evidence="4" type="ORF">URODEC1_LOCUS97222</name>
</gene>
<name>A0ABC9EP60_9POAL</name>
<proteinExistence type="predicted"/>
<dbReference type="EMBL" id="OZ075113">
    <property type="protein sequence ID" value="CAL5024240.1"/>
    <property type="molecule type" value="Genomic_DNA"/>
</dbReference>
<keyword evidence="5" id="KW-1185">Reference proteome</keyword>
<evidence type="ECO:0000313" key="5">
    <source>
        <dbReference type="Proteomes" id="UP001497457"/>
    </source>
</evidence>
<organism evidence="4 5">
    <name type="scientific">Urochloa decumbens</name>
    <dbReference type="NCBI Taxonomy" id="240449"/>
    <lineage>
        <taxon>Eukaryota</taxon>
        <taxon>Viridiplantae</taxon>
        <taxon>Streptophyta</taxon>
        <taxon>Embryophyta</taxon>
        <taxon>Tracheophyta</taxon>
        <taxon>Spermatophyta</taxon>
        <taxon>Magnoliopsida</taxon>
        <taxon>Liliopsida</taxon>
        <taxon>Poales</taxon>
        <taxon>Poaceae</taxon>
        <taxon>PACMAD clade</taxon>
        <taxon>Panicoideae</taxon>
        <taxon>Panicodae</taxon>
        <taxon>Paniceae</taxon>
        <taxon>Melinidinae</taxon>
        <taxon>Urochloa</taxon>
    </lineage>
</organism>
<keyword evidence="1" id="KW-0175">Coiled coil</keyword>
<reference evidence="4 5" key="2">
    <citation type="submission" date="2024-10" db="EMBL/GenBank/DDBJ databases">
        <authorList>
            <person name="Ryan C."/>
        </authorList>
    </citation>
    <scope>NUCLEOTIDE SEQUENCE [LARGE SCALE GENOMIC DNA]</scope>
</reference>
<reference evidence="5" key="1">
    <citation type="submission" date="2024-06" db="EMBL/GenBank/DDBJ databases">
        <authorList>
            <person name="Ryan C."/>
        </authorList>
    </citation>
    <scope>NUCLEOTIDE SEQUENCE [LARGE SCALE GENOMIC DNA]</scope>
</reference>
<dbReference type="AlphaFoldDB" id="A0ABC9EP60"/>
<dbReference type="Proteomes" id="UP001497457">
    <property type="component" value="Chromosome 2b"/>
</dbReference>
<protein>
    <submittedName>
        <fullName evidence="4">Uncharacterized protein</fullName>
    </submittedName>
</protein>